<dbReference type="NCBIfam" id="TIGR02231">
    <property type="entry name" value="mucoidy inhibitor MuiA family protein"/>
    <property type="match status" value="2"/>
</dbReference>
<proteinExistence type="predicted"/>
<feature type="domain" description="DUF4140" evidence="4">
    <location>
        <begin position="32"/>
        <end position="129"/>
    </location>
</feature>
<feature type="domain" description="DUF4139" evidence="3">
    <location>
        <begin position="216"/>
        <end position="619"/>
    </location>
</feature>
<dbReference type="Pfam" id="PF13598">
    <property type="entry name" value="DUF4139"/>
    <property type="match status" value="1"/>
</dbReference>
<evidence type="ECO:0000256" key="1">
    <source>
        <dbReference type="SAM" id="Coils"/>
    </source>
</evidence>
<dbReference type="InterPro" id="IPR008969">
    <property type="entry name" value="CarboxyPept-like_regulatory"/>
</dbReference>
<dbReference type="Gene3D" id="2.60.40.1120">
    <property type="entry name" value="Carboxypeptidase-like, regulatory domain"/>
    <property type="match status" value="1"/>
</dbReference>
<dbReference type="Pfam" id="PF13715">
    <property type="entry name" value="CarbopepD_reg_2"/>
    <property type="match status" value="1"/>
</dbReference>
<dbReference type="Pfam" id="PF13600">
    <property type="entry name" value="DUF4140"/>
    <property type="match status" value="1"/>
</dbReference>
<comment type="caution">
    <text evidence="5">The sequence shown here is derived from an EMBL/GenBank/DDBJ whole genome shotgun (WGS) entry which is preliminary data.</text>
</comment>
<dbReference type="Proteomes" id="UP001300692">
    <property type="component" value="Unassembled WGS sequence"/>
</dbReference>
<feature type="signal peptide" evidence="2">
    <location>
        <begin position="1"/>
        <end position="19"/>
    </location>
</feature>
<feature type="coiled-coil region" evidence="1">
    <location>
        <begin position="92"/>
        <end position="193"/>
    </location>
</feature>
<dbReference type="PANTHER" id="PTHR31005">
    <property type="entry name" value="DUF4139 DOMAIN-CONTAINING PROTEIN"/>
    <property type="match status" value="1"/>
</dbReference>
<dbReference type="InterPro" id="IPR025554">
    <property type="entry name" value="DUF4140"/>
</dbReference>
<organism evidence="5 6">
    <name type="scientific">Reichenbachiella ulvae</name>
    <dbReference type="NCBI Taxonomy" id="2980104"/>
    <lineage>
        <taxon>Bacteria</taxon>
        <taxon>Pseudomonadati</taxon>
        <taxon>Bacteroidota</taxon>
        <taxon>Cytophagia</taxon>
        <taxon>Cytophagales</taxon>
        <taxon>Reichenbachiellaceae</taxon>
        <taxon>Reichenbachiella</taxon>
    </lineage>
</organism>
<gene>
    <name evidence="5" type="ORF">N7U62_10640</name>
</gene>
<dbReference type="PANTHER" id="PTHR31005:SF8">
    <property type="entry name" value="DUF4139 DOMAIN-CONTAINING PROTEIN"/>
    <property type="match status" value="1"/>
</dbReference>
<dbReference type="EMBL" id="JAOYOD010000001">
    <property type="protein sequence ID" value="MCV9387122.1"/>
    <property type="molecule type" value="Genomic_DNA"/>
</dbReference>
<evidence type="ECO:0000259" key="3">
    <source>
        <dbReference type="Pfam" id="PF13598"/>
    </source>
</evidence>
<evidence type="ECO:0000256" key="2">
    <source>
        <dbReference type="SAM" id="SignalP"/>
    </source>
</evidence>
<reference evidence="5 6" key="1">
    <citation type="submission" date="2022-10" db="EMBL/GenBank/DDBJ databases">
        <title>Comparative genomics and taxonomic characterization of three novel marine species of genus Reichenbachiella exhibiting antioxidant and polysaccharide degradation activities.</title>
        <authorList>
            <person name="Muhammad N."/>
            <person name="Lee Y.-J."/>
            <person name="Ko J."/>
            <person name="Kim S.-G."/>
        </authorList>
    </citation>
    <scope>NUCLEOTIDE SEQUENCE [LARGE SCALE GENOMIC DNA]</scope>
    <source>
        <strain evidence="5 6">ABR2-5</strain>
    </source>
</reference>
<protein>
    <submittedName>
        <fullName evidence="5">Mucoidy inhibitor MuiA family protein</fullName>
    </submittedName>
</protein>
<feature type="chain" id="PRO_5047254868" evidence="2">
    <location>
        <begin position="20"/>
        <end position="626"/>
    </location>
</feature>
<evidence type="ECO:0000259" key="4">
    <source>
        <dbReference type="Pfam" id="PF13600"/>
    </source>
</evidence>
<name>A0ABT3CU12_9BACT</name>
<keyword evidence="6" id="KW-1185">Reference proteome</keyword>
<evidence type="ECO:0000313" key="6">
    <source>
        <dbReference type="Proteomes" id="UP001300692"/>
    </source>
</evidence>
<dbReference type="SUPFAM" id="SSF49464">
    <property type="entry name" value="Carboxypeptidase regulatory domain-like"/>
    <property type="match status" value="1"/>
</dbReference>
<dbReference type="InterPro" id="IPR037291">
    <property type="entry name" value="DUF4139"/>
</dbReference>
<dbReference type="InterPro" id="IPR011935">
    <property type="entry name" value="CHP02231"/>
</dbReference>
<keyword evidence="1" id="KW-0175">Coiled coil</keyword>
<dbReference type="RefSeq" id="WP_264137949.1">
    <property type="nucleotide sequence ID" value="NZ_JAOYOD010000001.1"/>
</dbReference>
<accession>A0ABT3CU12</accession>
<evidence type="ECO:0000313" key="5">
    <source>
        <dbReference type="EMBL" id="MCV9387122.1"/>
    </source>
</evidence>
<sequence>MKYLILIALLFTYPSFSQSFTERDIKTKIEEVTIFVQGGQVTRTGNLDIPKGKSILLAKSLSPHIDEKSIQVKAIGDFTILSVNHKLNYLNTLKKEKKIDSLINQIENLELKISKAESRLQILSEKQSLLDANKNLGGETAGVSLSQMKQAIEFYDQELTQIKTEEIQTGLKIRKLEEQKSRIEQEISLVRDKNELPTSQIEIRVDSKNKTHGKFEITYLVANIGWYPKYDIRVENVEKPLVINYKAEIYQNTGIDWNNVKLKLSNGDPNQSGLAPELETWYLNYARNTIVNRSNYGKITQSVRNMTGQILDENGQALPGASIQVKGTTIGTISDIDGNYSLVLPNGATHLTVSFLGYSSQVIPITSQNITTRLEPDLQSLEEVVVIGYGSSNKLRGKIAGVGIGGNSNLSKEAKIITTTTIENQTTVEFEVDEPYSIKSNGESLSVDLNSFEIETVYEYYAVPKLDKDAFLIARIVNWDQYNLLEGEANLYFEDAYVGRSILDARSLEDTLNISLGRDKSIVIGREKVDEFSKRRTLATNKMESRGYRIIARNKKSQRINLTLFDQIPVSAISDISVTPTELSNGILEEKTGEVSWQLELQPQEQRKLNLNYEVKYPKYEKIILE</sequence>
<keyword evidence="2" id="KW-0732">Signal</keyword>